<dbReference type="STRING" id="1544798.LH29_10935"/>
<feature type="transmembrane region" description="Helical" evidence="5">
    <location>
        <begin position="63"/>
        <end position="86"/>
    </location>
</feature>
<sequence>MFHALIQLPFNEPVVIITLVLVILLIGPVFFERIRIPSIVGLLISGAIIGLHGFKLVSPDLEFNLLGTMGLLYLYFMADFIGQFFVKVKRHFS</sequence>
<keyword evidence="3 5" id="KW-1133">Transmembrane helix</keyword>
<accession>A0A0D8J9N1</accession>
<feature type="transmembrane region" description="Helical" evidence="5">
    <location>
        <begin position="38"/>
        <end position="57"/>
    </location>
</feature>
<evidence type="ECO:0000313" key="8">
    <source>
        <dbReference type="Proteomes" id="UP000032544"/>
    </source>
</evidence>
<evidence type="ECO:0000256" key="1">
    <source>
        <dbReference type="ARBA" id="ARBA00004141"/>
    </source>
</evidence>
<feature type="domain" description="Cation/H+ exchanger transmembrane" evidence="6">
    <location>
        <begin position="22"/>
        <end position="78"/>
    </location>
</feature>
<evidence type="ECO:0000256" key="3">
    <source>
        <dbReference type="ARBA" id="ARBA00022989"/>
    </source>
</evidence>
<dbReference type="Proteomes" id="UP000032544">
    <property type="component" value="Unassembled WGS sequence"/>
</dbReference>
<dbReference type="RefSeq" id="WP_045029368.1">
    <property type="nucleotide sequence ID" value="NZ_JRHC01000002.1"/>
</dbReference>
<reference evidence="7 8" key="1">
    <citation type="submission" date="2014-09" db="EMBL/GenBank/DDBJ databases">
        <title>Draft Genome Sequence of Draconibacterium sp. JN14CK-3.</title>
        <authorList>
            <person name="Dong C."/>
            <person name="Lai Q."/>
            <person name="Shao Z."/>
        </authorList>
    </citation>
    <scope>NUCLEOTIDE SEQUENCE [LARGE SCALE GENOMIC DNA]</scope>
    <source>
        <strain evidence="7 8">JN14CK-3</strain>
    </source>
</reference>
<proteinExistence type="predicted"/>
<dbReference type="GO" id="GO:0015297">
    <property type="term" value="F:antiporter activity"/>
    <property type="evidence" value="ECO:0007669"/>
    <property type="project" value="InterPro"/>
</dbReference>
<keyword evidence="8" id="KW-1185">Reference proteome</keyword>
<dbReference type="InterPro" id="IPR006153">
    <property type="entry name" value="Cation/H_exchanger_TM"/>
</dbReference>
<dbReference type="AlphaFoldDB" id="A0A0D8J9N1"/>
<dbReference type="EMBL" id="JRHC01000002">
    <property type="protein sequence ID" value="KJF43622.1"/>
    <property type="molecule type" value="Genomic_DNA"/>
</dbReference>
<comment type="subcellular location">
    <subcellularLocation>
        <location evidence="1">Membrane</location>
        <topology evidence="1">Multi-pass membrane protein</topology>
    </subcellularLocation>
</comment>
<dbReference type="GO" id="GO:1902600">
    <property type="term" value="P:proton transmembrane transport"/>
    <property type="evidence" value="ECO:0007669"/>
    <property type="project" value="InterPro"/>
</dbReference>
<dbReference type="InterPro" id="IPR038770">
    <property type="entry name" value="Na+/solute_symporter_sf"/>
</dbReference>
<evidence type="ECO:0000256" key="2">
    <source>
        <dbReference type="ARBA" id="ARBA00022692"/>
    </source>
</evidence>
<evidence type="ECO:0000256" key="5">
    <source>
        <dbReference type="SAM" id="Phobius"/>
    </source>
</evidence>
<comment type="caution">
    <text evidence="7">The sequence shown here is derived from an EMBL/GenBank/DDBJ whole genome shotgun (WGS) entry which is preliminary data.</text>
</comment>
<protein>
    <recommendedName>
        <fullName evidence="6">Cation/H+ exchanger transmembrane domain-containing protein</fullName>
    </recommendedName>
</protein>
<evidence type="ECO:0000256" key="4">
    <source>
        <dbReference type="ARBA" id="ARBA00023136"/>
    </source>
</evidence>
<dbReference type="Gene3D" id="1.20.1530.20">
    <property type="match status" value="1"/>
</dbReference>
<keyword evidence="4 5" id="KW-0472">Membrane</keyword>
<dbReference type="Pfam" id="PF00999">
    <property type="entry name" value="Na_H_Exchanger"/>
    <property type="match status" value="1"/>
</dbReference>
<gene>
    <name evidence="7" type="ORF">LH29_10935</name>
</gene>
<organism evidence="7 8">
    <name type="scientific">Draconibacterium sediminis</name>
    <dbReference type="NCBI Taxonomy" id="1544798"/>
    <lineage>
        <taxon>Bacteria</taxon>
        <taxon>Pseudomonadati</taxon>
        <taxon>Bacteroidota</taxon>
        <taxon>Bacteroidia</taxon>
        <taxon>Marinilabiliales</taxon>
        <taxon>Prolixibacteraceae</taxon>
        <taxon>Draconibacterium</taxon>
    </lineage>
</organism>
<name>A0A0D8J9N1_9BACT</name>
<evidence type="ECO:0000313" key="7">
    <source>
        <dbReference type="EMBL" id="KJF43622.1"/>
    </source>
</evidence>
<dbReference type="GO" id="GO:0016020">
    <property type="term" value="C:membrane"/>
    <property type="evidence" value="ECO:0007669"/>
    <property type="project" value="UniProtKB-SubCell"/>
</dbReference>
<keyword evidence="2 5" id="KW-0812">Transmembrane</keyword>
<dbReference type="OrthoDB" id="9793589at2"/>
<feature type="transmembrane region" description="Helical" evidence="5">
    <location>
        <begin position="14"/>
        <end position="31"/>
    </location>
</feature>
<evidence type="ECO:0000259" key="6">
    <source>
        <dbReference type="Pfam" id="PF00999"/>
    </source>
</evidence>